<dbReference type="EMBL" id="AZCU01000008">
    <property type="protein sequence ID" value="KRK25318.1"/>
    <property type="molecule type" value="Genomic_DNA"/>
</dbReference>
<dbReference type="Proteomes" id="UP000051020">
    <property type="component" value="Unassembled WGS sequence"/>
</dbReference>
<evidence type="ECO:0008006" key="3">
    <source>
        <dbReference type="Google" id="ProtNLM"/>
    </source>
</evidence>
<proteinExistence type="predicted"/>
<gene>
    <name evidence="1" type="ORF">FD24_GL003166</name>
</gene>
<comment type="caution">
    <text evidence="1">The sequence shown here is derived from an EMBL/GenBank/DDBJ whole genome shotgun (WGS) entry which is preliminary data.</text>
</comment>
<protein>
    <recommendedName>
        <fullName evidence="3">PepSY domain-containing protein</fullName>
    </recommendedName>
</protein>
<organism evidence="1 2">
    <name type="scientific">Lactiplantibacillus pentosus DSM 20314</name>
    <dbReference type="NCBI Taxonomy" id="1423791"/>
    <lineage>
        <taxon>Bacteria</taxon>
        <taxon>Bacillati</taxon>
        <taxon>Bacillota</taxon>
        <taxon>Bacilli</taxon>
        <taxon>Lactobacillales</taxon>
        <taxon>Lactobacillaceae</taxon>
        <taxon>Lactiplantibacillus</taxon>
    </lineage>
</organism>
<dbReference type="AlphaFoldDB" id="A0A837RA24"/>
<reference evidence="1 2" key="1">
    <citation type="journal article" date="2015" name="Genome Announc.">
        <title>Expanding the biotechnology potential of lactobacilli through comparative genomics of 213 strains and associated genera.</title>
        <authorList>
            <person name="Sun Z."/>
            <person name="Harris H.M."/>
            <person name="McCann A."/>
            <person name="Guo C."/>
            <person name="Argimon S."/>
            <person name="Zhang W."/>
            <person name="Yang X."/>
            <person name="Jeffery I.B."/>
            <person name="Cooney J.C."/>
            <person name="Kagawa T.F."/>
            <person name="Liu W."/>
            <person name="Song Y."/>
            <person name="Salvetti E."/>
            <person name="Wrobel A."/>
            <person name="Rasinkangas P."/>
            <person name="Parkhill J."/>
            <person name="Rea M.C."/>
            <person name="O'Sullivan O."/>
            <person name="Ritari J."/>
            <person name="Douillard F.P."/>
            <person name="Paul Ross R."/>
            <person name="Yang R."/>
            <person name="Briner A.E."/>
            <person name="Felis G.E."/>
            <person name="de Vos W.M."/>
            <person name="Barrangou R."/>
            <person name="Klaenhammer T.R."/>
            <person name="Caufield P.W."/>
            <person name="Cui Y."/>
            <person name="Zhang H."/>
            <person name="O'Toole P.W."/>
        </authorList>
    </citation>
    <scope>NUCLEOTIDE SEQUENCE [LARGE SCALE GENOMIC DNA]</scope>
    <source>
        <strain evidence="1 2">DSM 20314</strain>
    </source>
</reference>
<sequence>MHNFYGIEVINKFVSKEEKLIAGLSGKMSEATSEVTQREMVRIISQFRKQGFKGNYLSFQHVADEGASYFVVMGDENNGNQGLFKIDLLTGEIAFQYMLDEDHVVSSK</sequence>
<accession>A0A837RA24</accession>
<evidence type="ECO:0000313" key="1">
    <source>
        <dbReference type="EMBL" id="KRK25318.1"/>
    </source>
</evidence>
<evidence type="ECO:0000313" key="2">
    <source>
        <dbReference type="Proteomes" id="UP000051020"/>
    </source>
</evidence>
<name>A0A837RA24_LACPE</name>